<dbReference type="AlphaFoldDB" id="A0A2G8LFM7"/>
<accession>A0A2G8LFM7</accession>
<dbReference type="Proteomes" id="UP000230750">
    <property type="component" value="Unassembled WGS sequence"/>
</dbReference>
<organism evidence="2 3">
    <name type="scientific">Stichopus japonicus</name>
    <name type="common">Sea cucumber</name>
    <dbReference type="NCBI Taxonomy" id="307972"/>
    <lineage>
        <taxon>Eukaryota</taxon>
        <taxon>Metazoa</taxon>
        <taxon>Echinodermata</taxon>
        <taxon>Eleutherozoa</taxon>
        <taxon>Echinozoa</taxon>
        <taxon>Holothuroidea</taxon>
        <taxon>Aspidochirotacea</taxon>
        <taxon>Aspidochirotida</taxon>
        <taxon>Stichopodidae</taxon>
        <taxon>Apostichopus</taxon>
    </lineage>
</organism>
<feature type="compositionally biased region" description="Polar residues" evidence="1">
    <location>
        <begin position="124"/>
        <end position="138"/>
    </location>
</feature>
<reference evidence="2 3" key="1">
    <citation type="journal article" date="2017" name="PLoS Biol.">
        <title>The sea cucumber genome provides insights into morphological evolution and visceral regeneration.</title>
        <authorList>
            <person name="Zhang X."/>
            <person name="Sun L."/>
            <person name="Yuan J."/>
            <person name="Sun Y."/>
            <person name="Gao Y."/>
            <person name="Zhang L."/>
            <person name="Li S."/>
            <person name="Dai H."/>
            <person name="Hamel J.F."/>
            <person name="Liu C."/>
            <person name="Yu Y."/>
            <person name="Liu S."/>
            <person name="Lin W."/>
            <person name="Guo K."/>
            <person name="Jin S."/>
            <person name="Xu P."/>
            <person name="Storey K.B."/>
            <person name="Huan P."/>
            <person name="Zhang T."/>
            <person name="Zhou Y."/>
            <person name="Zhang J."/>
            <person name="Lin C."/>
            <person name="Li X."/>
            <person name="Xing L."/>
            <person name="Huo D."/>
            <person name="Sun M."/>
            <person name="Wang L."/>
            <person name="Mercier A."/>
            <person name="Li F."/>
            <person name="Yang H."/>
            <person name="Xiang J."/>
        </authorList>
    </citation>
    <scope>NUCLEOTIDE SEQUENCE [LARGE SCALE GENOMIC DNA]</scope>
    <source>
        <strain evidence="2">Shaxun</strain>
        <tissue evidence="2">Muscle</tissue>
    </source>
</reference>
<comment type="caution">
    <text evidence="2">The sequence shown here is derived from an EMBL/GenBank/DDBJ whole genome shotgun (WGS) entry which is preliminary data.</text>
</comment>
<sequence length="184" mass="21180">MLALYLKTRFERKYCAINVTRLKGGYSYEIPHVLFLMEWVNFFNIAGDTKVGYQGEDCRSGHYFTYTFRYNGVVRRNDEAIADIAVNDFILFYELSSEGSVTTWFTEKDEEISKLEEENVPLSEGQTADNRVNGTTEKPQVKTPDNAEVLEKTIEQEGESRHVPISLETHSSLNVCQVYDICFD</sequence>
<evidence type="ECO:0000256" key="1">
    <source>
        <dbReference type="SAM" id="MobiDB-lite"/>
    </source>
</evidence>
<proteinExistence type="predicted"/>
<name>A0A2G8LFM7_STIJA</name>
<feature type="region of interest" description="Disordered" evidence="1">
    <location>
        <begin position="117"/>
        <end position="142"/>
    </location>
</feature>
<gene>
    <name evidence="2" type="ORF">BSL78_04010</name>
</gene>
<evidence type="ECO:0000313" key="3">
    <source>
        <dbReference type="Proteomes" id="UP000230750"/>
    </source>
</evidence>
<protein>
    <submittedName>
        <fullName evidence="2">Uncharacterized protein</fullName>
    </submittedName>
</protein>
<keyword evidence="3" id="KW-1185">Reference proteome</keyword>
<dbReference type="EMBL" id="MRZV01000094">
    <property type="protein sequence ID" value="PIK59053.1"/>
    <property type="molecule type" value="Genomic_DNA"/>
</dbReference>
<evidence type="ECO:0000313" key="2">
    <source>
        <dbReference type="EMBL" id="PIK59053.1"/>
    </source>
</evidence>